<dbReference type="InParanoid" id="A0A0C3PHW3"/>
<gene>
    <name evidence="1" type="ORF">M404DRAFT_997805</name>
</gene>
<proteinExistence type="predicted"/>
<evidence type="ECO:0000313" key="2">
    <source>
        <dbReference type="Proteomes" id="UP000054217"/>
    </source>
</evidence>
<keyword evidence="2" id="KW-1185">Reference proteome</keyword>
<protein>
    <submittedName>
        <fullName evidence="1">Uncharacterized protein</fullName>
    </submittedName>
</protein>
<reference evidence="1 2" key="1">
    <citation type="submission" date="2014-04" db="EMBL/GenBank/DDBJ databases">
        <authorList>
            <consortium name="DOE Joint Genome Institute"/>
            <person name="Kuo A."/>
            <person name="Kohler A."/>
            <person name="Costa M.D."/>
            <person name="Nagy L.G."/>
            <person name="Floudas D."/>
            <person name="Copeland A."/>
            <person name="Barry K.W."/>
            <person name="Cichocki N."/>
            <person name="Veneault-Fourrey C."/>
            <person name="LaButti K."/>
            <person name="Lindquist E.A."/>
            <person name="Lipzen A."/>
            <person name="Lundell T."/>
            <person name="Morin E."/>
            <person name="Murat C."/>
            <person name="Sun H."/>
            <person name="Tunlid A."/>
            <person name="Henrissat B."/>
            <person name="Grigoriev I.V."/>
            <person name="Hibbett D.S."/>
            <person name="Martin F."/>
            <person name="Nordberg H.P."/>
            <person name="Cantor M.N."/>
            <person name="Hua S.X."/>
        </authorList>
    </citation>
    <scope>NUCLEOTIDE SEQUENCE [LARGE SCALE GENOMIC DNA]</scope>
    <source>
        <strain evidence="1 2">Marx 270</strain>
    </source>
</reference>
<accession>A0A0C3PHW3</accession>
<dbReference type="AlphaFoldDB" id="A0A0C3PHW3"/>
<dbReference type="EMBL" id="KN831959">
    <property type="protein sequence ID" value="KIO07629.1"/>
    <property type="molecule type" value="Genomic_DNA"/>
</dbReference>
<name>A0A0C3PHW3_PISTI</name>
<reference evidence="2" key="2">
    <citation type="submission" date="2015-01" db="EMBL/GenBank/DDBJ databases">
        <title>Evolutionary Origins and Diversification of the Mycorrhizal Mutualists.</title>
        <authorList>
            <consortium name="DOE Joint Genome Institute"/>
            <consortium name="Mycorrhizal Genomics Consortium"/>
            <person name="Kohler A."/>
            <person name="Kuo A."/>
            <person name="Nagy L.G."/>
            <person name="Floudas D."/>
            <person name="Copeland A."/>
            <person name="Barry K.W."/>
            <person name="Cichocki N."/>
            <person name="Veneault-Fourrey C."/>
            <person name="LaButti K."/>
            <person name="Lindquist E.A."/>
            <person name="Lipzen A."/>
            <person name="Lundell T."/>
            <person name="Morin E."/>
            <person name="Murat C."/>
            <person name="Riley R."/>
            <person name="Ohm R."/>
            <person name="Sun H."/>
            <person name="Tunlid A."/>
            <person name="Henrissat B."/>
            <person name="Grigoriev I.V."/>
            <person name="Hibbett D.S."/>
            <person name="Martin F."/>
        </authorList>
    </citation>
    <scope>NUCLEOTIDE SEQUENCE [LARGE SCALE GENOMIC DNA]</scope>
    <source>
        <strain evidence="2">Marx 270</strain>
    </source>
</reference>
<evidence type="ECO:0000313" key="1">
    <source>
        <dbReference type="EMBL" id="KIO07629.1"/>
    </source>
</evidence>
<sequence length="71" mass="7391">MGSSRYSSPLRAIIAALNNFLSHTSISKISSEGTTYSSDAGRWALASRLQGNASVSTISQALKIGACLVES</sequence>
<dbReference type="Proteomes" id="UP000054217">
    <property type="component" value="Unassembled WGS sequence"/>
</dbReference>
<dbReference type="HOGENOM" id="CLU_2741047_0_0_1"/>
<organism evidence="1 2">
    <name type="scientific">Pisolithus tinctorius Marx 270</name>
    <dbReference type="NCBI Taxonomy" id="870435"/>
    <lineage>
        <taxon>Eukaryota</taxon>
        <taxon>Fungi</taxon>
        <taxon>Dikarya</taxon>
        <taxon>Basidiomycota</taxon>
        <taxon>Agaricomycotina</taxon>
        <taxon>Agaricomycetes</taxon>
        <taxon>Agaricomycetidae</taxon>
        <taxon>Boletales</taxon>
        <taxon>Sclerodermatineae</taxon>
        <taxon>Pisolithaceae</taxon>
        <taxon>Pisolithus</taxon>
    </lineage>
</organism>